<protein>
    <submittedName>
        <fullName evidence="1">Uncharacterized protein</fullName>
    </submittedName>
</protein>
<evidence type="ECO:0000313" key="1">
    <source>
        <dbReference type="EMBL" id="KAJ8930722.1"/>
    </source>
</evidence>
<dbReference type="SUPFAM" id="SSF52833">
    <property type="entry name" value="Thioredoxin-like"/>
    <property type="match status" value="1"/>
</dbReference>
<dbReference type="GO" id="GO:0005789">
    <property type="term" value="C:endoplasmic reticulum membrane"/>
    <property type="evidence" value="ECO:0007669"/>
    <property type="project" value="TreeGrafter"/>
</dbReference>
<dbReference type="InterPro" id="IPR036249">
    <property type="entry name" value="Thioredoxin-like_sf"/>
</dbReference>
<proteinExistence type="predicted"/>
<dbReference type="InterPro" id="IPR052643">
    <property type="entry name" value="ERP44"/>
</dbReference>
<keyword evidence="2" id="KW-1185">Reference proteome</keyword>
<organism evidence="1 2">
    <name type="scientific">Rhamnusium bicolor</name>
    <dbReference type="NCBI Taxonomy" id="1586634"/>
    <lineage>
        <taxon>Eukaryota</taxon>
        <taxon>Metazoa</taxon>
        <taxon>Ecdysozoa</taxon>
        <taxon>Arthropoda</taxon>
        <taxon>Hexapoda</taxon>
        <taxon>Insecta</taxon>
        <taxon>Pterygota</taxon>
        <taxon>Neoptera</taxon>
        <taxon>Endopterygota</taxon>
        <taxon>Coleoptera</taxon>
        <taxon>Polyphaga</taxon>
        <taxon>Cucujiformia</taxon>
        <taxon>Chrysomeloidea</taxon>
        <taxon>Cerambycidae</taxon>
        <taxon>Lepturinae</taxon>
        <taxon>Rhagiini</taxon>
        <taxon>Rhamnusium</taxon>
    </lineage>
</organism>
<gene>
    <name evidence="1" type="ORF">NQ314_016451</name>
</gene>
<dbReference type="Pfam" id="PF13848">
    <property type="entry name" value="Thioredoxin_6"/>
    <property type="match status" value="1"/>
</dbReference>
<dbReference type="PANTHER" id="PTHR46295">
    <property type="entry name" value="ENDOPLASMIC RETICULUM RESIDENT PROTEIN 44"/>
    <property type="match status" value="1"/>
</dbReference>
<dbReference type="GO" id="GO:0006457">
    <property type="term" value="P:protein folding"/>
    <property type="evidence" value="ECO:0007669"/>
    <property type="project" value="TreeGrafter"/>
</dbReference>
<dbReference type="EMBL" id="JANEYF010004573">
    <property type="protein sequence ID" value="KAJ8930722.1"/>
    <property type="molecule type" value="Genomic_DNA"/>
</dbReference>
<dbReference type="Gene3D" id="3.40.30.10">
    <property type="entry name" value="Glutaredoxin"/>
    <property type="match status" value="2"/>
</dbReference>
<dbReference type="AlphaFoldDB" id="A0AAV8WVX3"/>
<reference evidence="1" key="1">
    <citation type="journal article" date="2023" name="Insect Mol. Biol.">
        <title>Genome sequencing provides insights into the evolution of gene families encoding plant cell wall-degrading enzymes in longhorned beetles.</title>
        <authorList>
            <person name="Shin N.R."/>
            <person name="Okamura Y."/>
            <person name="Kirsch R."/>
            <person name="Pauchet Y."/>
        </authorList>
    </citation>
    <scope>NUCLEOTIDE SEQUENCE</scope>
    <source>
        <strain evidence="1">RBIC_L_NR</strain>
    </source>
</reference>
<evidence type="ECO:0000313" key="2">
    <source>
        <dbReference type="Proteomes" id="UP001162156"/>
    </source>
</evidence>
<dbReference type="PANTHER" id="PTHR46295:SF1">
    <property type="entry name" value="ENDOPLASMIC RETICULUM RESIDENT PROTEIN 44"/>
    <property type="match status" value="1"/>
</dbReference>
<accession>A0AAV8WVX3</accession>
<sequence>MYGYFDRRDQPEYNIFRRVATNLKDGCQFHVGFGEASKQMHLPGQPIIVFRSDKDRSNDLDETYPGSLSNFDELHIWVSEKCVPREITFENAGELTEEGLPFLILFHAPDDKESIKRFNEIVQTDLLSEKRKW</sequence>
<dbReference type="Proteomes" id="UP001162156">
    <property type="component" value="Unassembled WGS sequence"/>
</dbReference>
<comment type="caution">
    <text evidence="1">The sequence shown here is derived from an EMBL/GenBank/DDBJ whole genome shotgun (WGS) entry which is preliminary data.</text>
</comment>
<name>A0AAV8WVX3_9CUCU</name>
<dbReference type="GO" id="GO:0003756">
    <property type="term" value="F:protein disulfide isomerase activity"/>
    <property type="evidence" value="ECO:0007669"/>
    <property type="project" value="TreeGrafter"/>
</dbReference>
<dbReference type="GO" id="GO:0005793">
    <property type="term" value="C:endoplasmic reticulum-Golgi intermediate compartment"/>
    <property type="evidence" value="ECO:0007669"/>
    <property type="project" value="TreeGrafter"/>
</dbReference>